<dbReference type="AlphaFoldDB" id="B0BLJ1"/>
<evidence type="ECO:0000256" key="1">
    <source>
        <dbReference type="ARBA" id="ARBA00004123"/>
    </source>
</evidence>
<evidence type="ECO:0000256" key="3">
    <source>
        <dbReference type="ARBA" id="ARBA00023125"/>
    </source>
</evidence>
<feature type="region of interest" description="Disordered" evidence="6">
    <location>
        <begin position="89"/>
        <end position="115"/>
    </location>
</feature>
<dbReference type="SUPFAM" id="SSF54171">
    <property type="entry name" value="DNA-binding domain"/>
    <property type="match status" value="1"/>
</dbReference>
<keyword evidence="2" id="KW-0805">Transcription regulation</keyword>
<sequence>MSKFKKQPASRRLRPQPLPEFKMGRKLLVIYDDPHATESSDDEYQSVPTEKKKLGKIKRCITEIPLPPLVPVISGSAETSSFAEKRINMSSKNVEGHNKKRVSTQNPSTSRQPSCKLRGVRLRKSGKWGAEIHSTFLKGGRSWLGTYNTAEEASQAYESTRLEIEAMTKARVPNNGSSDKGPASNSSSADATVAEGSASEKPSAEANDMVAELAGLEIPDLSLLNLPPTPPAAAAVVPIGSKPNPVLDIDFLADYAGQGFDDDTNLGGGLEDIPIFGVDNNEPSQLLDFNFGDFDSDGFAG</sequence>
<feature type="compositionally biased region" description="Basic residues" evidence="6">
    <location>
        <begin position="1"/>
        <end position="14"/>
    </location>
</feature>
<protein>
    <submittedName>
        <fullName evidence="8">CM0545.620.nc protein</fullName>
    </submittedName>
</protein>
<feature type="domain" description="AP2/ERF" evidence="7">
    <location>
        <begin position="116"/>
        <end position="177"/>
    </location>
</feature>
<organism evidence="8">
    <name type="scientific">Lotus japonicus</name>
    <name type="common">Lotus corniculatus var. japonicus</name>
    <dbReference type="NCBI Taxonomy" id="34305"/>
    <lineage>
        <taxon>Eukaryota</taxon>
        <taxon>Viridiplantae</taxon>
        <taxon>Streptophyta</taxon>
        <taxon>Embryophyta</taxon>
        <taxon>Tracheophyta</taxon>
        <taxon>Spermatophyta</taxon>
        <taxon>Magnoliopsida</taxon>
        <taxon>eudicotyledons</taxon>
        <taxon>Gunneridae</taxon>
        <taxon>Pentapetalae</taxon>
        <taxon>rosids</taxon>
        <taxon>fabids</taxon>
        <taxon>Fabales</taxon>
        <taxon>Fabaceae</taxon>
        <taxon>Papilionoideae</taxon>
        <taxon>50 kb inversion clade</taxon>
        <taxon>NPAAA clade</taxon>
        <taxon>Hologalegina</taxon>
        <taxon>robinioid clade</taxon>
        <taxon>Loteae</taxon>
        <taxon>Lotus</taxon>
    </lineage>
</organism>
<dbReference type="Gene3D" id="3.30.730.10">
    <property type="entry name" value="AP2/ERF domain"/>
    <property type="match status" value="1"/>
</dbReference>
<feature type="region of interest" description="Disordered" evidence="6">
    <location>
        <begin position="1"/>
        <end position="20"/>
    </location>
</feature>
<dbReference type="GO" id="GO:0005634">
    <property type="term" value="C:nucleus"/>
    <property type="evidence" value="ECO:0007669"/>
    <property type="project" value="UniProtKB-SubCell"/>
</dbReference>
<dbReference type="OMA" id="KKWLGTY"/>
<dbReference type="GO" id="GO:0003677">
    <property type="term" value="F:DNA binding"/>
    <property type="evidence" value="ECO:0007669"/>
    <property type="project" value="UniProtKB-KW"/>
</dbReference>
<dbReference type="CDD" id="cd00018">
    <property type="entry name" value="AP2"/>
    <property type="match status" value="1"/>
</dbReference>
<evidence type="ECO:0000259" key="7">
    <source>
        <dbReference type="PROSITE" id="PS51032"/>
    </source>
</evidence>
<keyword evidence="5" id="KW-0539">Nucleus</keyword>
<keyword evidence="4" id="KW-0804">Transcription</keyword>
<name>B0BLJ1_LOTJA</name>
<comment type="subcellular location">
    <subcellularLocation>
        <location evidence="1">Nucleus</location>
    </subcellularLocation>
</comment>
<dbReference type="PRINTS" id="PR00367">
    <property type="entry name" value="ETHRSPELEMNT"/>
</dbReference>
<dbReference type="PROSITE" id="PS51032">
    <property type="entry name" value="AP2_ERF"/>
    <property type="match status" value="1"/>
</dbReference>
<dbReference type="InterPro" id="IPR016177">
    <property type="entry name" value="DNA-bd_dom_sf"/>
</dbReference>
<dbReference type="EMBL" id="AP009566">
    <property type="protein sequence ID" value="BAF98227.1"/>
    <property type="molecule type" value="Genomic_DNA"/>
</dbReference>
<proteinExistence type="predicted"/>
<dbReference type="SMART" id="SM00380">
    <property type="entry name" value="AP2"/>
    <property type="match status" value="1"/>
</dbReference>
<feature type="compositionally biased region" description="Polar residues" evidence="6">
    <location>
        <begin position="103"/>
        <end position="113"/>
    </location>
</feature>
<dbReference type="InterPro" id="IPR001471">
    <property type="entry name" value="AP2/ERF_dom"/>
</dbReference>
<dbReference type="PANTHER" id="PTHR31194:SF62">
    <property type="entry name" value="ETHYLENE-RESPONSIVE TRANSCRIPTION FACTOR ERF118"/>
    <property type="match status" value="1"/>
</dbReference>
<dbReference type="InterPro" id="IPR050913">
    <property type="entry name" value="AP2/ERF_ERF"/>
</dbReference>
<dbReference type="PANTHER" id="PTHR31194">
    <property type="entry name" value="SHN SHINE , DNA BINDING / TRANSCRIPTION FACTOR"/>
    <property type="match status" value="1"/>
</dbReference>
<evidence type="ECO:0000256" key="5">
    <source>
        <dbReference type="ARBA" id="ARBA00023242"/>
    </source>
</evidence>
<dbReference type="GO" id="GO:0003700">
    <property type="term" value="F:DNA-binding transcription factor activity"/>
    <property type="evidence" value="ECO:0007669"/>
    <property type="project" value="InterPro"/>
</dbReference>
<reference evidence="8" key="1">
    <citation type="journal article" date="2008" name="DNA Res.">
        <title>Genome structure of the legume, Lotus japonicus.</title>
        <authorList>
            <person name="Sato S."/>
            <person name="Nakamura Y."/>
            <person name="Kaneko T."/>
            <person name="Asamizu E."/>
            <person name="Kato T."/>
            <person name="Nakao M."/>
            <person name="Sasamoto S."/>
            <person name="Watanabe A."/>
            <person name="Ono A."/>
            <person name="Kawashima K."/>
            <person name="Fujishiro T."/>
            <person name="Katoh M."/>
            <person name="Kohara M."/>
            <person name="Kishida Y."/>
            <person name="Minami C."/>
            <person name="Nakayama S."/>
            <person name="Nakazaki N."/>
            <person name="Shimizu Y."/>
            <person name="Shinpo S."/>
            <person name="Takahashi C."/>
            <person name="Wada T."/>
            <person name="Yamada M."/>
            <person name="Ohmido N."/>
            <person name="Hayashi M."/>
            <person name="Fukui K."/>
            <person name="Baba T."/>
            <person name="Nakamichi T."/>
            <person name="Mori H."/>
            <person name="Tabata S."/>
        </authorList>
    </citation>
    <scope>NUCLEOTIDE SEQUENCE</scope>
</reference>
<dbReference type="InterPro" id="IPR036955">
    <property type="entry name" value="AP2/ERF_dom_sf"/>
</dbReference>
<evidence type="ECO:0000313" key="8">
    <source>
        <dbReference type="EMBL" id="BAF98227.1"/>
    </source>
</evidence>
<feature type="region of interest" description="Disordered" evidence="6">
    <location>
        <begin position="170"/>
        <end position="205"/>
    </location>
</feature>
<gene>
    <name evidence="8" type="primary">CM0545.620.nc</name>
</gene>
<evidence type="ECO:0000256" key="6">
    <source>
        <dbReference type="SAM" id="MobiDB-lite"/>
    </source>
</evidence>
<accession>B0BLJ1</accession>
<evidence type="ECO:0000256" key="2">
    <source>
        <dbReference type="ARBA" id="ARBA00023015"/>
    </source>
</evidence>
<feature type="compositionally biased region" description="Polar residues" evidence="6">
    <location>
        <begin position="174"/>
        <end position="190"/>
    </location>
</feature>
<keyword evidence="3" id="KW-0238">DNA-binding</keyword>
<evidence type="ECO:0000256" key="4">
    <source>
        <dbReference type="ARBA" id="ARBA00023163"/>
    </source>
</evidence>
<feature type="region of interest" description="Disordered" evidence="6">
    <location>
        <begin position="32"/>
        <end position="51"/>
    </location>
</feature>
<dbReference type="Pfam" id="PF00847">
    <property type="entry name" value="AP2"/>
    <property type="match status" value="1"/>
</dbReference>